<dbReference type="EMBL" id="BMEG01000001">
    <property type="protein sequence ID" value="GGD50487.1"/>
    <property type="molecule type" value="Genomic_DNA"/>
</dbReference>
<reference evidence="1" key="1">
    <citation type="journal article" date="2014" name="Int. J. Syst. Evol. Microbiol.">
        <title>Complete genome of a new Firmicutes species belonging to the dominant human colonic microbiota ('Ruminococcus bicirculans') reveals two chromosomes and a selective capacity to utilize plant glucans.</title>
        <authorList>
            <consortium name="NISC Comparative Sequencing Program"/>
            <person name="Wegmann U."/>
            <person name="Louis P."/>
            <person name="Goesmann A."/>
            <person name="Henrissat B."/>
            <person name="Duncan S.H."/>
            <person name="Flint H.J."/>
        </authorList>
    </citation>
    <scope>NUCLEOTIDE SEQUENCE</scope>
    <source>
        <strain evidence="1">CGMCC 1.11013</strain>
    </source>
</reference>
<reference evidence="4" key="3">
    <citation type="journal article" date="2019" name="Int. J. Syst. Evol. Microbiol.">
        <title>The Global Catalogue of Microorganisms (GCM) 10K type strain sequencing project: providing services to taxonomists for standard genome sequencing and annotation.</title>
        <authorList>
            <consortium name="The Broad Institute Genomics Platform"/>
            <consortium name="The Broad Institute Genome Sequencing Center for Infectious Disease"/>
            <person name="Wu L."/>
            <person name="Ma J."/>
        </authorList>
    </citation>
    <scope>NUCLEOTIDE SEQUENCE [LARGE SCALE GENOMIC DNA]</scope>
    <source>
        <strain evidence="4">CGMCC 1.11013</strain>
    </source>
</reference>
<dbReference type="Proteomes" id="UP000027439">
    <property type="component" value="Unassembled WGS sequence"/>
</dbReference>
<dbReference type="RefSeq" id="WP_052005848.1">
    <property type="nucleotide sequence ID" value="NZ_BMEG01000001.1"/>
</dbReference>
<gene>
    <name evidence="2" type="ORF">BG57_06300</name>
    <name evidence="1" type="ORF">GCM10010985_00260</name>
</gene>
<comment type="caution">
    <text evidence="2">The sequence shown here is derived from an EMBL/GenBank/DDBJ whole genome shotgun (WGS) entry which is preliminary data.</text>
</comment>
<dbReference type="eggNOG" id="COG5010">
    <property type="taxonomic scope" value="Bacteria"/>
</dbReference>
<proteinExistence type="predicted"/>
<keyword evidence="4" id="KW-1185">Reference proteome</keyword>
<protein>
    <submittedName>
        <fullName evidence="2">Uncharacterized protein</fullName>
    </submittedName>
</protein>
<dbReference type="EMBL" id="JFHE01000014">
    <property type="protein sequence ID" value="KDR34301.1"/>
    <property type="molecule type" value="Genomic_DNA"/>
</dbReference>
<evidence type="ECO:0000313" key="3">
    <source>
        <dbReference type="Proteomes" id="UP000027439"/>
    </source>
</evidence>
<sequence>MPKASIYQIFYSSETQNALDPGFIPLDNTHGRSDWYEYWPIRRFLLDTPLNENEFYGFLSPQFGPKSGLDSTRVHAFVQGVPDSTDVIVLSPFFDVGALALNVFVQGTFDNAESWTVFVDAVKHLMPEVQLGELVMDSTNTIFCNYFLAKPAFWRCWLEMAEKLFVEAEQKETPLGKSLNQSHRYRGGYVDEKIFVMERLASLILSTQPQWRVESINPISLPSLRRGAGDDYKCAVIILDALKVAARKTGRKEYMETYRTFLAQLVRRESGAA</sequence>
<evidence type="ECO:0000313" key="1">
    <source>
        <dbReference type="EMBL" id="GGD50487.1"/>
    </source>
</evidence>
<dbReference type="Proteomes" id="UP000597138">
    <property type="component" value="Unassembled WGS sequence"/>
</dbReference>
<dbReference type="STRING" id="1071679.BG57_06300"/>
<accession>A0A069PAH8</accession>
<name>A0A069PAH8_9BURK</name>
<reference evidence="1" key="4">
    <citation type="submission" date="2024-05" db="EMBL/GenBank/DDBJ databases">
        <authorList>
            <person name="Sun Q."/>
            <person name="Zhou Y."/>
        </authorList>
    </citation>
    <scope>NUCLEOTIDE SEQUENCE</scope>
    <source>
        <strain evidence="1">CGMCC 1.11013</strain>
    </source>
</reference>
<dbReference type="OrthoDB" id="101857at2"/>
<evidence type="ECO:0000313" key="2">
    <source>
        <dbReference type="EMBL" id="KDR34301.1"/>
    </source>
</evidence>
<dbReference type="AlphaFoldDB" id="A0A069PAH8"/>
<organism evidence="2 3">
    <name type="scientific">Caballeronia grimmiae</name>
    <dbReference type="NCBI Taxonomy" id="1071679"/>
    <lineage>
        <taxon>Bacteria</taxon>
        <taxon>Pseudomonadati</taxon>
        <taxon>Pseudomonadota</taxon>
        <taxon>Betaproteobacteria</taxon>
        <taxon>Burkholderiales</taxon>
        <taxon>Burkholderiaceae</taxon>
        <taxon>Caballeronia</taxon>
    </lineage>
</organism>
<reference evidence="2 3" key="2">
    <citation type="submission" date="2014-03" db="EMBL/GenBank/DDBJ databases">
        <title>Draft Genome Sequences of Four Burkholderia Strains.</title>
        <authorList>
            <person name="Liu X.Y."/>
            <person name="Li C.X."/>
            <person name="Xu J.H."/>
        </authorList>
    </citation>
    <scope>NUCLEOTIDE SEQUENCE [LARGE SCALE GENOMIC DNA]</scope>
    <source>
        <strain evidence="2 3">R27</strain>
    </source>
</reference>
<evidence type="ECO:0000313" key="4">
    <source>
        <dbReference type="Proteomes" id="UP000597138"/>
    </source>
</evidence>